<evidence type="ECO:0000313" key="1">
    <source>
        <dbReference type="EMBL" id="EQA60786.1"/>
    </source>
</evidence>
<dbReference type="EMBL" id="AHMT02000053">
    <property type="protein sequence ID" value="EQA60786.1"/>
    <property type="molecule type" value="Genomic_DNA"/>
</dbReference>
<evidence type="ECO:0000313" key="2">
    <source>
        <dbReference type="Proteomes" id="UP000018747"/>
    </source>
</evidence>
<keyword evidence="2" id="KW-1185">Reference proteome</keyword>
<gene>
    <name evidence="1" type="ORF">LEP1GSC062_1724</name>
</gene>
<protein>
    <submittedName>
        <fullName evidence="1">Uncharacterized protein</fullName>
    </submittedName>
</protein>
<accession>V6HU72</accession>
<comment type="caution">
    <text evidence="1">The sequence shown here is derived from an EMBL/GenBank/DDBJ whole genome shotgun (WGS) entry which is preliminary data.</text>
</comment>
<dbReference type="Proteomes" id="UP000018747">
    <property type="component" value="Unassembled WGS sequence"/>
</dbReference>
<reference evidence="1" key="1">
    <citation type="submission" date="2013-05" db="EMBL/GenBank/DDBJ databases">
        <authorList>
            <person name="Harkins D.M."/>
            <person name="Durkin A.S."/>
            <person name="Brinkac L.M."/>
            <person name="Haft D.H."/>
            <person name="Selengut J.D."/>
            <person name="Sanka R."/>
            <person name="DePew J."/>
            <person name="Purushe J."/>
            <person name="Hartskeerl R.A."/>
            <person name="Ahmed A."/>
            <person name="van der Linden H."/>
            <person name="Goris M.G.A."/>
            <person name="Vinetz J.M."/>
            <person name="Sutton G.G."/>
            <person name="Nierman W.C."/>
            <person name="Fouts D.E."/>
        </authorList>
    </citation>
    <scope>NUCLEOTIDE SEQUENCE [LARGE SCALE GENOMIC DNA]</scope>
    <source>
        <strain evidence="1">L 60</strain>
    </source>
</reference>
<sequence>MALNLSIRKTTRYFALCSLFESNYRSKKNHTKCKDNSFHIQKSLSWFRNERFVLRTIPKQYKA</sequence>
<dbReference type="AlphaFoldDB" id="V6HU72"/>
<organism evidence="1 2">
    <name type="scientific">Leptospira alexanderi serovar Manhao 3 str. L 60</name>
    <dbReference type="NCBI Taxonomy" id="1049759"/>
    <lineage>
        <taxon>Bacteria</taxon>
        <taxon>Pseudomonadati</taxon>
        <taxon>Spirochaetota</taxon>
        <taxon>Spirochaetia</taxon>
        <taxon>Leptospirales</taxon>
        <taxon>Leptospiraceae</taxon>
        <taxon>Leptospira</taxon>
    </lineage>
</organism>
<name>V6HU72_9LEPT</name>
<proteinExistence type="predicted"/>